<keyword evidence="1" id="KW-0479">Metal-binding</keyword>
<keyword evidence="8" id="KW-1185">Reference proteome</keyword>
<evidence type="ECO:0000259" key="6">
    <source>
        <dbReference type="Pfam" id="PF07732"/>
    </source>
</evidence>
<keyword evidence="2" id="KW-0560">Oxidoreductase</keyword>
<dbReference type="PROSITE" id="PS51318">
    <property type="entry name" value="TAT"/>
    <property type="match status" value="1"/>
</dbReference>
<evidence type="ECO:0000313" key="8">
    <source>
        <dbReference type="Proteomes" id="UP000196655"/>
    </source>
</evidence>
<dbReference type="CDD" id="cd13865">
    <property type="entry name" value="CuRO_1_LCC_like_3"/>
    <property type="match status" value="1"/>
</dbReference>
<feature type="domain" description="Plastocyanin-like" evidence="4">
    <location>
        <begin position="273"/>
        <end position="351"/>
    </location>
</feature>
<dbReference type="InterPro" id="IPR006311">
    <property type="entry name" value="TAT_signal"/>
</dbReference>
<protein>
    <recommendedName>
        <fullName evidence="9">Copper oxidase</fullName>
    </recommendedName>
</protein>
<dbReference type="InterPro" id="IPR002355">
    <property type="entry name" value="Cu_oxidase_Cu_BS"/>
</dbReference>
<dbReference type="CDD" id="cd13887">
    <property type="entry name" value="CuRO_2_MCO_like_2"/>
    <property type="match status" value="1"/>
</dbReference>
<dbReference type="InterPro" id="IPR045087">
    <property type="entry name" value="Cu-oxidase_fam"/>
</dbReference>
<feature type="domain" description="Plastocyanin-like" evidence="6">
    <location>
        <begin position="95"/>
        <end position="184"/>
    </location>
</feature>
<gene>
    <name evidence="7" type="ORF">BWR60_22950</name>
</gene>
<evidence type="ECO:0000259" key="4">
    <source>
        <dbReference type="Pfam" id="PF00394"/>
    </source>
</evidence>
<dbReference type="PANTHER" id="PTHR11709:SF394">
    <property type="entry name" value="FI03373P-RELATED"/>
    <property type="match status" value="1"/>
</dbReference>
<evidence type="ECO:0000259" key="5">
    <source>
        <dbReference type="Pfam" id="PF07731"/>
    </source>
</evidence>
<proteinExistence type="predicted"/>
<dbReference type="AlphaFoldDB" id="A0A211ZHJ6"/>
<dbReference type="EMBL" id="NHON01000050">
    <property type="protein sequence ID" value="OWJ64751.1"/>
    <property type="molecule type" value="Genomic_DNA"/>
</dbReference>
<dbReference type="GO" id="GO:0005507">
    <property type="term" value="F:copper ion binding"/>
    <property type="evidence" value="ECO:0007669"/>
    <property type="project" value="InterPro"/>
</dbReference>
<evidence type="ECO:0008006" key="9">
    <source>
        <dbReference type="Google" id="ProtNLM"/>
    </source>
</evidence>
<name>A0A211ZHJ6_9PROT</name>
<dbReference type="GO" id="GO:0016491">
    <property type="term" value="F:oxidoreductase activity"/>
    <property type="evidence" value="ECO:0007669"/>
    <property type="project" value="UniProtKB-KW"/>
</dbReference>
<accession>A0A211ZHJ6</accession>
<dbReference type="InterPro" id="IPR034279">
    <property type="entry name" value="CuRO_3_CopA"/>
</dbReference>
<dbReference type="InterPro" id="IPR008972">
    <property type="entry name" value="Cupredoxin"/>
</dbReference>
<dbReference type="Proteomes" id="UP000196655">
    <property type="component" value="Unassembled WGS sequence"/>
</dbReference>
<dbReference type="PANTHER" id="PTHR11709">
    <property type="entry name" value="MULTI-COPPER OXIDASE"/>
    <property type="match status" value="1"/>
</dbReference>
<dbReference type="InterPro" id="IPR033138">
    <property type="entry name" value="Cu_oxidase_CS"/>
</dbReference>
<dbReference type="CDD" id="cd13896">
    <property type="entry name" value="CuRO_3_CopA"/>
    <property type="match status" value="1"/>
</dbReference>
<dbReference type="OrthoDB" id="9757546at2"/>
<dbReference type="InterPro" id="IPR001117">
    <property type="entry name" value="Cu-oxidase_2nd"/>
</dbReference>
<evidence type="ECO:0000256" key="2">
    <source>
        <dbReference type="ARBA" id="ARBA00023002"/>
    </source>
</evidence>
<dbReference type="Pfam" id="PF07732">
    <property type="entry name" value="Cu-oxidase_3"/>
    <property type="match status" value="1"/>
</dbReference>
<dbReference type="Pfam" id="PF00394">
    <property type="entry name" value="Cu-oxidase"/>
    <property type="match status" value="1"/>
</dbReference>
<keyword evidence="3" id="KW-0186">Copper</keyword>
<dbReference type="PROSITE" id="PS00079">
    <property type="entry name" value="MULTICOPPER_OXIDASE1"/>
    <property type="match status" value="1"/>
</dbReference>
<dbReference type="STRING" id="1122125.GCA_000423185_00374"/>
<dbReference type="PROSITE" id="PS00080">
    <property type="entry name" value="MULTICOPPER_OXIDASE2"/>
    <property type="match status" value="1"/>
</dbReference>
<comment type="caution">
    <text evidence="7">The sequence shown here is derived from an EMBL/GenBank/DDBJ whole genome shotgun (WGS) entry which is preliminary data.</text>
</comment>
<feature type="domain" description="Plastocyanin-like" evidence="5">
    <location>
        <begin position="420"/>
        <end position="530"/>
    </location>
</feature>
<evidence type="ECO:0000313" key="7">
    <source>
        <dbReference type="EMBL" id="OWJ64751.1"/>
    </source>
</evidence>
<dbReference type="InterPro" id="IPR011706">
    <property type="entry name" value="Cu-oxidase_C"/>
</dbReference>
<dbReference type="Gene3D" id="2.60.40.420">
    <property type="entry name" value="Cupredoxins - blue copper proteins"/>
    <property type="match status" value="3"/>
</dbReference>
<reference evidence="8" key="1">
    <citation type="submission" date="2017-05" db="EMBL/GenBank/DDBJ databases">
        <authorList>
            <person name="Macchi M."/>
            <person name="Festa S."/>
            <person name="Coppotelli B.M."/>
            <person name="Morelli I.S."/>
        </authorList>
    </citation>
    <scope>NUCLEOTIDE SEQUENCE [LARGE SCALE GENOMIC DNA]</scope>
    <source>
        <strain evidence="8">I</strain>
    </source>
</reference>
<evidence type="ECO:0000256" key="1">
    <source>
        <dbReference type="ARBA" id="ARBA00022723"/>
    </source>
</evidence>
<sequence length="535" mass="57073">MGRCPLIADKRGDVVTRFTFQQGEAPGSGGRCLEEVPIVITRRRFLSGAAATAALAGALPRLARAAPTELTVATRSLEVGGKAATVFGILRPDGGQGLRAASGEEFRVRLTNGLREPSLVHWHGLTPPWRQDGVPGVAQDPLPPGAGYDYGFPLARPGTNWMHSHLGLQEQRLLAAPLIVADPAEAGLDEQEVVLMLHDFSFRDPAEIMAGLRGGRGHGMAGMDHGSQGMAGMDHSGHDMSGMSMEGAKPMPGMQHDMSGMPGMAMDLNDVEYDAYLANDRTLADPELVRVERGGRVRLRIINGAAATNFHIDLGAVEGTLAAVDGMPVAPVTGTRFPIAIAQRLDIRLTVPAGQALPVLALREGDRQRTGLVLAAPGAEVARIADLGERKAPPLDLAFEATLKATEPLAERPVDRTIPVVLAGDMARYVWTLNGKVHGQDTPLAVRQGERVAMVMTNPSMMAHPMHLHGHHFQVTAIDGQALSGARRDTVLVPPGKTVTVAFDADNPGRWAFHCHHLYHMEGGMMTTVEYEGVS</sequence>
<dbReference type="SUPFAM" id="SSF49503">
    <property type="entry name" value="Cupredoxins"/>
    <property type="match status" value="3"/>
</dbReference>
<dbReference type="Pfam" id="PF07731">
    <property type="entry name" value="Cu-oxidase_2"/>
    <property type="match status" value="1"/>
</dbReference>
<evidence type="ECO:0000256" key="3">
    <source>
        <dbReference type="ARBA" id="ARBA00023008"/>
    </source>
</evidence>
<organism evidence="7 8">
    <name type="scientific">Inquilinus limosus</name>
    <dbReference type="NCBI Taxonomy" id="171674"/>
    <lineage>
        <taxon>Bacteria</taxon>
        <taxon>Pseudomonadati</taxon>
        <taxon>Pseudomonadota</taxon>
        <taxon>Alphaproteobacteria</taxon>
        <taxon>Rhodospirillales</taxon>
        <taxon>Rhodospirillaceae</taxon>
        <taxon>Inquilinus</taxon>
    </lineage>
</organism>
<dbReference type="InterPro" id="IPR011707">
    <property type="entry name" value="Cu-oxidase-like_N"/>
</dbReference>